<keyword evidence="2" id="KW-1185">Reference proteome</keyword>
<evidence type="ECO:0000313" key="1">
    <source>
        <dbReference type="EMBL" id="EIJ31166.1"/>
    </source>
</evidence>
<dbReference type="Proteomes" id="UP000003778">
    <property type="component" value="Unassembled WGS sequence"/>
</dbReference>
<evidence type="ECO:0000313" key="2">
    <source>
        <dbReference type="Proteomes" id="UP000003778"/>
    </source>
</evidence>
<proteinExistence type="predicted"/>
<reference evidence="1 2" key="1">
    <citation type="submission" date="2012-04" db="EMBL/GenBank/DDBJ databases">
        <authorList>
            <person name="Durkin A.S."/>
            <person name="McCorrison J."/>
            <person name="Torralba M."/>
            <person name="Gillis M."/>
            <person name="Methe B."/>
            <person name="Sutton G."/>
            <person name="Nelson K.E."/>
        </authorList>
    </citation>
    <scope>NUCLEOTIDE SEQUENCE [LARGE SCALE GENOMIC DNA]</scope>
    <source>
        <strain evidence="1 2">HK2019</strain>
    </source>
</reference>
<comment type="caution">
    <text evidence="1">The sequence shown here is derived from an EMBL/GenBank/DDBJ whole genome shotgun (WGS) entry which is preliminary data.</text>
</comment>
<dbReference type="EMBL" id="AJTC01000008">
    <property type="protein sequence ID" value="EIJ31166.1"/>
    <property type="molecule type" value="Genomic_DNA"/>
</dbReference>
<name>A0ABN0EVZ9_HAEPA</name>
<gene>
    <name evidence="1" type="ORF">HMPREF1119_0417</name>
</gene>
<protein>
    <submittedName>
        <fullName evidence="1">Uncharacterized protein</fullName>
    </submittedName>
</protein>
<organism evidence="1 2">
    <name type="scientific">Haemophilus parainfluenzae HK2019</name>
    <dbReference type="NCBI Taxonomy" id="1095746"/>
    <lineage>
        <taxon>Bacteria</taxon>
        <taxon>Pseudomonadati</taxon>
        <taxon>Pseudomonadota</taxon>
        <taxon>Gammaproteobacteria</taxon>
        <taxon>Pasteurellales</taxon>
        <taxon>Pasteurellaceae</taxon>
        <taxon>Haemophilus</taxon>
    </lineage>
</organism>
<accession>A0ABN0EVZ9</accession>
<sequence length="41" mass="4933">MIYKKQAFYSLFFYSLLFFKKKANVCAKSAVQYPPSFYSYN</sequence>